<dbReference type="OrthoDB" id="310895at2759"/>
<feature type="transmembrane region" description="Helical" evidence="1">
    <location>
        <begin position="200"/>
        <end position="220"/>
    </location>
</feature>
<dbReference type="AlphaFoldDB" id="A0A8K0GMD1"/>
<evidence type="ECO:0000313" key="3">
    <source>
        <dbReference type="EMBL" id="KAF2905459.1"/>
    </source>
</evidence>
<dbReference type="PANTHER" id="PTHR11699">
    <property type="entry name" value="ALDEHYDE DEHYDROGENASE-RELATED"/>
    <property type="match status" value="1"/>
</dbReference>
<organism evidence="3 4">
    <name type="scientific">Ignelater luminosus</name>
    <name type="common">Cucubano</name>
    <name type="synonym">Pyrophorus luminosus</name>
    <dbReference type="NCBI Taxonomy" id="2038154"/>
    <lineage>
        <taxon>Eukaryota</taxon>
        <taxon>Metazoa</taxon>
        <taxon>Ecdysozoa</taxon>
        <taxon>Arthropoda</taxon>
        <taxon>Hexapoda</taxon>
        <taxon>Insecta</taxon>
        <taxon>Pterygota</taxon>
        <taxon>Neoptera</taxon>
        <taxon>Endopterygota</taxon>
        <taxon>Coleoptera</taxon>
        <taxon>Polyphaga</taxon>
        <taxon>Elateriformia</taxon>
        <taxon>Elateroidea</taxon>
        <taxon>Elateridae</taxon>
        <taxon>Agrypninae</taxon>
        <taxon>Pyrophorini</taxon>
        <taxon>Ignelater</taxon>
    </lineage>
</organism>
<keyword evidence="1" id="KW-0812">Transmembrane</keyword>
<dbReference type="Pfam" id="PF00171">
    <property type="entry name" value="Aldedh"/>
    <property type="match status" value="1"/>
</dbReference>
<dbReference type="InterPro" id="IPR016163">
    <property type="entry name" value="Ald_DH_C"/>
</dbReference>
<accession>A0A8K0GMD1</accession>
<dbReference type="Proteomes" id="UP000801492">
    <property type="component" value="Unassembled WGS sequence"/>
</dbReference>
<evidence type="ECO:0000256" key="1">
    <source>
        <dbReference type="SAM" id="Phobius"/>
    </source>
</evidence>
<name>A0A8K0GMD1_IGNLU</name>
<evidence type="ECO:0000259" key="2">
    <source>
        <dbReference type="Pfam" id="PF00171"/>
    </source>
</evidence>
<comment type="caution">
    <text evidence="3">The sequence shown here is derived from an EMBL/GenBank/DDBJ whole genome shotgun (WGS) entry which is preliminary data.</text>
</comment>
<dbReference type="InterPro" id="IPR015590">
    <property type="entry name" value="Aldehyde_DH_dom"/>
</dbReference>
<proteinExistence type="predicted"/>
<evidence type="ECO:0000313" key="4">
    <source>
        <dbReference type="Proteomes" id="UP000801492"/>
    </source>
</evidence>
<sequence>MAQVSLTNAKVIDTTLLKQVFETMEYPIMWESTNLAESWLREKREIAAYLKDSISEGTPITIDDINYENEPTLTIYEKSRSEVKKGLKKDPLITVYSPKVEDVEKLIIESTENNEWSSIHQREKAFLIERLAKEIDKRSDLICQLEILTRGIVKNDTKAKALPLLVEYLQYYAGWSIKYSKEKADSKPKKITAGIISDNSFLAVFGFILAPALAAGYNIILQTEPRISIIAALIIELAESVGIPKGVIKLLPGRVDLNLIFQHKDINVISRFGNLNTSNFDIEQPLGTNFLSVINSKSSMIVFNSADLDSACNCGINACWGYQGMLPWSVNTVLVQEDVFETFVNKLKHRLSSIKMSLAVNQLSDVSYPKILNSKNQSIQQRLEILVNTAKADGIEVFQAKNNDSTNTEPFYPTLLIGQKLFSSSRVVTEDDNLPVLTVVAFRNTNEGISLMNNTRFGFGASVWTENISLANEVIGKLNVANIWLNNHGHFTAATSFTPYKQSGTGYFGGEEGFREYTTINTFSTVNKDISEKPQTVKANLDGIIATAKKGHEEWNKMTCLMRSQFLRKTFDDINSKIELSCKIFDTPNQFLEDWTTAIYEGSVQINNNLGSVSVQKPYELRTFKEAVGVVVIEDDSFQFLDVIVGALLLGNSIIILNFNSKYSKFLEEIGKRLLACNVPKGVFSTILNCGEDIFNDLKAYTELSTYFTAFHKSLNKFKFKDHKRIYSKGEDWLKILTATTKTKNIWSNIGDSVL</sequence>
<feature type="domain" description="Aldehyde dehydrogenase" evidence="2">
    <location>
        <begin position="81"/>
        <end position="522"/>
    </location>
</feature>
<dbReference type="Gene3D" id="3.40.605.10">
    <property type="entry name" value="Aldehyde Dehydrogenase, Chain A, domain 1"/>
    <property type="match status" value="1"/>
</dbReference>
<keyword evidence="1" id="KW-0472">Membrane</keyword>
<protein>
    <recommendedName>
        <fullName evidence="2">Aldehyde dehydrogenase domain-containing protein</fullName>
    </recommendedName>
</protein>
<dbReference type="Gene3D" id="3.40.309.10">
    <property type="entry name" value="Aldehyde Dehydrogenase, Chain A, domain 2"/>
    <property type="match status" value="1"/>
</dbReference>
<dbReference type="SUPFAM" id="SSF53720">
    <property type="entry name" value="ALDH-like"/>
    <property type="match status" value="2"/>
</dbReference>
<dbReference type="GO" id="GO:0016620">
    <property type="term" value="F:oxidoreductase activity, acting on the aldehyde or oxo group of donors, NAD or NADP as acceptor"/>
    <property type="evidence" value="ECO:0007669"/>
    <property type="project" value="InterPro"/>
</dbReference>
<reference evidence="3" key="1">
    <citation type="submission" date="2019-08" db="EMBL/GenBank/DDBJ databases">
        <title>The genome of the North American firefly Photinus pyralis.</title>
        <authorList>
            <consortium name="Photinus pyralis genome working group"/>
            <person name="Fallon T.R."/>
            <person name="Sander Lower S.E."/>
            <person name="Weng J.-K."/>
        </authorList>
    </citation>
    <scope>NUCLEOTIDE SEQUENCE</scope>
    <source>
        <strain evidence="3">TRF0915ILg1</strain>
        <tissue evidence="3">Whole body</tissue>
    </source>
</reference>
<keyword evidence="4" id="KW-1185">Reference proteome</keyword>
<gene>
    <name evidence="3" type="ORF">ILUMI_00715</name>
</gene>
<dbReference type="InterPro" id="IPR016162">
    <property type="entry name" value="Ald_DH_N"/>
</dbReference>
<dbReference type="InterPro" id="IPR016161">
    <property type="entry name" value="Ald_DH/histidinol_DH"/>
</dbReference>
<keyword evidence="1" id="KW-1133">Transmembrane helix</keyword>
<dbReference type="EMBL" id="VTPC01000531">
    <property type="protein sequence ID" value="KAF2905459.1"/>
    <property type="molecule type" value="Genomic_DNA"/>
</dbReference>